<feature type="transmembrane region" description="Helical" evidence="8">
    <location>
        <begin position="262"/>
        <end position="282"/>
    </location>
</feature>
<dbReference type="PANTHER" id="PTHR30472">
    <property type="entry name" value="FERRIC ENTEROBACTIN TRANSPORT SYSTEM PERMEASE PROTEIN"/>
    <property type="match status" value="1"/>
</dbReference>
<feature type="transmembrane region" description="Helical" evidence="8">
    <location>
        <begin position="38"/>
        <end position="58"/>
    </location>
</feature>
<dbReference type="Pfam" id="PF01032">
    <property type="entry name" value="FecCD"/>
    <property type="match status" value="1"/>
</dbReference>
<dbReference type="GO" id="GO:0005886">
    <property type="term" value="C:plasma membrane"/>
    <property type="evidence" value="ECO:0007669"/>
    <property type="project" value="UniProtKB-SubCell"/>
</dbReference>
<feature type="transmembrane region" description="Helical" evidence="8">
    <location>
        <begin position="176"/>
        <end position="193"/>
    </location>
</feature>
<dbReference type="Proteomes" id="UP000052022">
    <property type="component" value="Unassembled WGS sequence"/>
</dbReference>
<feature type="transmembrane region" description="Helical" evidence="8">
    <location>
        <begin position="70"/>
        <end position="93"/>
    </location>
</feature>
<evidence type="ECO:0000256" key="8">
    <source>
        <dbReference type="SAM" id="Phobius"/>
    </source>
</evidence>
<evidence type="ECO:0000256" key="6">
    <source>
        <dbReference type="ARBA" id="ARBA00022989"/>
    </source>
</evidence>
<evidence type="ECO:0000256" key="1">
    <source>
        <dbReference type="ARBA" id="ARBA00004651"/>
    </source>
</evidence>
<dbReference type="STRING" id="928856.SAMN04488049_11317"/>
<keyword evidence="10" id="KW-1185">Reference proteome</keyword>
<evidence type="ECO:0000313" key="10">
    <source>
        <dbReference type="Proteomes" id="UP000052022"/>
    </source>
</evidence>
<keyword evidence="4" id="KW-1003">Cell membrane</keyword>
<evidence type="ECO:0000256" key="7">
    <source>
        <dbReference type="ARBA" id="ARBA00023136"/>
    </source>
</evidence>
<feature type="transmembrane region" description="Helical" evidence="8">
    <location>
        <begin position="222"/>
        <end position="250"/>
    </location>
</feature>
<dbReference type="PANTHER" id="PTHR30472:SF19">
    <property type="entry name" value="PETROBACTIN IMPORT SYSTEM PERMEASE PROTEIN YCLO"/>
    <property type="match status" value="1"/>
</dbReference>
<sequence length="314" mass="33839">MPDKRLIALGAAVLAASVVFLFWGGAWRSAYVLELRGIKLGGLICVGTAVGIATVLFQTLSNNRILTPSIMGFDALFILMKTLVVFASAGVAVRTMPTELVFLTDTLFMIGATLVIFLLVLRRARQDIQLLILVGVIFGLLFRTLAGFMQRLLDPSEFAMVQANMFAQFSGIDRQALFIAICLMILVVFWLASKHLVLDVMALGRGPASTLGVSYDRLQVHMLIAIATLVAVSTALVGPLAFLGLLVTALTHSLMQSHRHALQLPGAALMGCLVLILGQTLFERILKLDSTLAVIIEFCGGLLFLALLAKGKVK</sequence>
<keyword evidence="6 8" id="KW-1133">Transmembrane helix</keyword>
<keyword evidence="7 8" id="KW-0472">Membrane</keyword>
<dbReference type="GO" id="GO:0022857">
    <property type="term" value="F:transmembrane transporter activity"/>
    <property type="evidence" value="ECO:0007669"/>
    <property type="project" value="InterPro"/>
</dbReference>
<accession>A0A0P1GJB6</accession>
<keyword evidence="3" id="KW-0813">Transport</keyword>
<evidence type="ECO:0000313" key="9">
    <source>
        <dbReference type="EMBL" id="CUH74844.1"/>
    </source>
</evidence>
<dbReference type="GO" id="GO:0033214">
    <property type="term" value="P:siderophore-iron import into cell"/>
    <property type="evidence" value="ECO:0007669"/>
    <property type="project" value="TreeGrafter"/>
</dbReference>
<dbReference type="AlphaFoldDB" id="A0A0P1GJB6"/>
<dbReference type="InterPro" id="IPR037294">
    <property type="entry name" value="ABC_BtuC-like"/>
</dbReference>
<dbReference type="SUPFAM" id="SSF81345">
    <property type="entry name" value="ABC transporter involved in vitamin B12 uptake, BtuC"/>
    <property type="match status" value="1"/>
</dbReference>
<protein>
    <submittedName>
        <fullName evidence="9">Iron-uptake system permease protein FeuC</fullName>
    </submittedName>
</protein>
<evidence type="ECO:0000256" key="3">
    <source>
        <dbReference type="ARBA" id="ARBA00022448"/>
    </source>
</evidence>
<dbReference type="InterPro" id="IPR000522">
    <property type="entry name" value="ABC_transptr_permease_BtuC"/>
</dbReference>
<gene>
    <name evidence="9" type="primary">feuC_1</name>
    <name evidence="9" type="ORF">TRM7557_00107</name>
</gene>
<dbReference type="OrthoDB" id="9796260at2"/>
<proteinExistence type="inferred from homology"/>
<comment type="similarity">
    <text evidence="2">Belongs to the binding-protein-dependent transport system permease family. FecCD subfamily.</text>
</comment>
<dbReference type="RefSeq" id="WP_058288268.1">
    <property type="nucleotide sequence ID" value="NZ_CYSD01000002.1"/>
</dbReference>
<keyword evidence="5 8" id="KW-0812">Transmembrane</keyword>
<organism evidence="9 10">
    <name type="scientific">Tritonibacter multivorans</name>
    <dbReference type="NCBI Taxonomy" id="928856"/>
    <lineage>
        <taxon>Bacteria</taxon>
        <taxon>Pseudomonadati</taxon>
        <taxon>Pseudomonadota</taxon>
        <taxon>Alphaproteobacteria</taxon>
        <taxon>Rhodobacterales</taxon>
        <taxon>Paracoccaceae</taxon>
        <taxon>Tritonibacter</taxon>
    </lineage>
</organism>
<evidence type="ECO:0000256" key="5">
    <source>
        <dbReference type="ARBA" id="ARBA00022692"/>
    </source>
</evidence>
<feature type="transmembrane region" description="Helical" evidence="8">
    <location>
        <begin position="100"/>
        <end position="122"/>
    </location>
</feature>
<dbReference type="EMBL" id="CYSD01000002">
    <property type="protein sequence ID" value="CUH74844.1"/>
    <property type="molecule type" value="Genomic_DNA"/>
</dbReference>
<evidence type="ECO:0000256" key="2">
    <source>
        <dbReference type="ARBA" id="ARBA00007935"/>
    </source>
</evidence>
<evidence type="ECO:0000256" key="4">
    <source>
        <dbReference type="ARBA" id="ARBA00022475"/>
    </source>
</evidence>
<comment type="subcellular location">
    <subcellularLocation>
        <location evidence="1">Cell membrane</location>
        <topology evidence="1">Multi-pass membrane protein</topology>
    </subcellularLocation>
</comment>
<feature type="transmembrane region" description="Helical" evidence="8">
    <location>
        <begin position="6"/>
        <end position="26"/>
    </location>
</feature>
<feature type="transmembrane region" description="Helical" evidence="8">
    <location>
        <begin position="288"/>
        <end position="309"/>
    </location>
</feature>
<feature type="transmembrane region" description="Helical" evidence="8">
    <location>
        <begin position="128"/>
        <end position="146"/>
    </location>
</feature>
<name>A0A0P1GJB6_9RHOB</name>
<dbReference type="Gene3D" id="1.10.3470.10">
    <property type="entry name" value="ABC transporter involved in vitamin B12 uptake, BtuC"/>
    <property type="match status" value="1"/>
</dbReference>
<reference evidence="9 10" key="1">
    <citation type="submission" date="2015-09" db="EMBL/GenBank/DDBJ databases">
        <authorList>
            <consortium name="Swine Surveillance"/>
        </authorList>
    </citation>
    <scope>NUCLEOTIDE SEQUENCE [LARGE SCALE GENOMIC DNA]</scope>
    <source>
        <strain evidence="9 10">CECT 7557</strain>
    </source>
</reference>